<evidence type="ECO:0000313" key="2">
    <source>
        <dbReference type="EMBL" id="CAH4036385.1"/>
    </source>
</evidence>
<sequence>MQAAADKYAALQQKLEMSRHSLEVAKSHVATTAHAQLHDEIESLREQVKEPSAALERDKNEQNEAAAQAKELEGKRE</sequence>
<protein>
    <submittedName>
        <fullName evidence="2">Uncharacterized protein</fullName>
    </submittedName>
</protein>
<evidence type="ECO:0000256" key="1">
    <source>
        <dbReference type="SAM" id="MobiDB-lite"/>
    </source>
</evidence>
<feature type="compositionally biased region" description="Basic and acidic residues" evidence="1">
    <location>
        <begin position="46"/>
        <end position="62"/>
    </location>
</feature>
<gene>
    <name evidence="2" type="ORF">PIBRA_LOCUS12186</name>
</gene>
<evidence type="ECO:0000313" key="3">
    <source>
        <dbReference type="Proteomes" id="UP001152562"/>
    </source>
</evidence>
<feature type="region of interest" description="Disordered" evidence="1">
    <location>
        <begin position="46"/>
        <end position="77"/>
    </location>
</feature>
<comment type="caution">
    <text evidence="2">The sequence shown here is derived from an EMBL/GenBank/DDBJ whole genome shotgun (WGS) entry which is preliminary data.</text>
</comment>
<keyword evidence="3" id="KW-1185">Reference proteome</keyword>
<proteinExistence type="predicted"/>
<reference evidence="2" key="1">
    <citation type="submission" date="2022-05" db="EMBL/GenBank/DDBJ databases">
        <authorList>
            <person name="Okamura Y."/>
        </authorList>
    </citation>
    <scope>NUCLEOTIDE SEQUENCE</scope>
</reference>
<dbReference type="AlphaFoldDB" id="A0A9P0XJ47"/>
<name>A0A9P0XJ47_PIEBR</name>
<accession>A0A9P0XJ47</accession>
<dbReference type="EMBL" id="CALOZG010000071">
    <property type="protein sequence ID" value="CAH4036385.1"/>
    <property type="molecule type" value="Genomic_DNA"/>
</dbReference>
<organism evidence="2 3">
    <name type="scientific">Pieris brassicae</name>
    <name type="common">White butterfly</name>
    <name type="synonym">Large white butterfly</name>
    <dbReference type="NCBI Taxonomy" id="7116"/>
    <lineage>
        <taxon>Eukaryota</taxon>
        <taxon>Metazoa</taxon>
        <taxon>Ecdysozoa</taxon>
        <taxon>Arthropoda</taxon>
        <taxon>Hexapoda</taxon>
        <taxon>Insecta</taxon>
        <taxon>Pterygota</taxon>
        <taxon>Neoptera</taxon>
        <taxon>Endopterygota</taxon>
        <taxon>Lepidoptera</taxon>
        <taxon>Glossata</taxon>
        <taxon>Ditrysia</taxon>
        <taxon>Papilionoidea</taxon>
        <taxon>Pieridae</taxon>
        <taxon>Pierinae</taxon>
        <taxon>Pieris</taxon>
    </lineage>
</organism>
<dbReference type="Proteomes" id="UP001152562">
    <property type="component" value="Unassembled WGS sequence"/>
</dbReference>